<dbReference type="VEuPathDB" id="GiardiaDB:QR46_1481"/>
<gene>
    <name evidence="1" type="ORF">QR46_1481</name>
</gene>
<comment type="caution">
    <text evidence="1">The sequence shown here is derived from an EMBL/GenBank/DDBJ whole genome shotgun (WGS) entry which is preliminary data.</text>
</comment>
<evidence type="ECO:0000313" key="2">
    <source>
        <dbReference type="Proteomes" id="UP000070089"/>
    </source>
</evidence>
<evidence type="ECO:0000313" key="1">
    <source>
        <dbReference type="EMBL" id="KWX14517.1"/>
    </source>
</evidence>
<protein>
    <submittedName>
        <fullName evidence="1">Uncharacterized protein</fullName>
    </submittedName>
</protein>
<dbReference type="OrthoDB" id="10253381at2759"/>
<dbReference type="EMBL" id="JXTI01000030">
    <property type="protein sequence ID" value="KWX14517.1"/>
    <property type="molecule type" value="Genomic_DNA"/>
</dbReference>
<organism evidence="1 2">
    <name type="scientific">Giardia duodenalis assemblage B</name>
    <dbReference type="NCBI Taxonomy" id="1394984"/>
    <lineage>
        <taxon>Eukaryota</taxon>
        <taxon>Metamonada</taxon>
        <taxon>Diplomonadida</taxon>
        <taxon>Hexamitidae</taxon>
        <taxon>Giardiinae</taxon>
        <taxon>Giardia</taxon>
    </lineage>
</organism>
<reference evidence="1 2" key="1">
    <citation type="journal article" date="2015" name="Mol. Biochem. Parasitol.">
        <title>Identification of polymorphic genes for use in assemblage B genotyping assays through comparative genomics of multiple assemblage B Giardia duodenalis isolates.</title>
        <authorList>
            <person name="Wielinga C."/>
            <person name="Thompson R.C."/>
            <person name="Monis P."/>
            <person name="Ryan U."/>
        </authorList>
    </citation>
    <scope>NUCLEOTIDE SEQUENCE [LARGE SCALE GENOMIC DNA]</scope>
    <source>
        <strain evidence="1 2">BAH15c1</strain>
    </source>
</reference>
<sequence length="378" mass="42092">MVLTSLANDILTVRARSLSYMLPLRTQLNDKMSTALVQPLSAQITQPDLIFSQPKIPYTEAPPGLNSTQEISDSQHLHHKIINLDEVSLSEWLNESVASPSPPITLPTKLPHFLPAGVSTSTRLIPLGSVVQEFKFVNERFCEEELVNISIQLLDAIAASELYGRTIGKELAGGFITLGTVMVDEDRKNYYLTGCRYGIDKTTHTLIHGRNGALESLYIPPWGLPSPAELRQGMTTRGSFGRVPSSISFWSLAILLCECILLRALPVQRIPQQIGAYRKTNSTGIANLIVKLAKSNGCSEEFAEFMRSLMMIVPEKIEVASFLRSPIIQRYILQWKKNETHTNIIERYENWYANGDLHEDSCMSGAKSPEACTQPTCQ</sequence>
<name>A0A132NWS2_GIAIN</name>
<accession>A0A132NWS2</accession>
<proteinExistence type="predicted"/>
<dbReference type="AlphaFoldDB" id="A0A132NWS2"/>
<dbReference type="Proteomes" id="UP000070089">
    <property type="component" value="Unassembled WGS sequence"/>
</dbReference>